<organism evidence="1 2">
    <name type="scientific">Pseudotabrizicola alkalilacus</name>
    <dbReference type="NCBI Taxonomy" id="2305252"/>
    <lineage>
        <taxon>Bacteria</taxon>
        <taxon>Pseudomonadati</taxon>
        <taxon>Pseudomonadota</taxon>
        <taxon>Alphaproteobacteria</taxon>
        <taxon>Rhodobacterales</taxon>
        <taxon>Paracoccaceae</taxon>
        <taxon>Pseudotabrizicola</taxon>
    </lineage>
</organism>
<dbReference type="OrthoDB" id="9997763at2"/>
<dbReference type="RefSeq" id="WP_118152615.1">
    <property type="nucleotide sequence ID" value="NZ_QWEY01000006.1"/>
</dbReference>
<protein>
    <submittedName>
        <fullName evidence="1">Uncharacterized protein</fullName>
    </submittedName>
</protein>
<reference evidence="1 2" key="1">
    <citation type="submission" date="2018-08" db="EMBL/GenBank/DDBJ databases">
        <title>Flavobacterium tibetense sp. nov., isolated from a wetland YonghuCo on Tibetan Plateau.</title>
        <authorList>
            <person name="Phurbu D."/>
            <person name="Lu H."/>
            <person name="Xing P."/>
        </authorList>
    </citation>
    <scope>NUCLEOTIDE SEQUENCE [LARGE SCALE GENOMIC DNA]</scope>
    <source>
        <strain evidence="1 2">DJC</strain>
    </source>
</reference>
<dbReference type="Proteomes" id="UP000284547">
    <property type="component" value="Unassembled WGS sequence"/>
</dbReference>
<dbReference type="AlphaFoldDB" id="A0A411Z1J4"/>
<accession>A0A411Z1J4</accession>
<keyword evidence="2" id="KW-1185">Reference proteome</keyword>
<dbReference type="EMBL" id="QWEY01000006">
    <property type="protein sequence ID" value="RGP36928.1"/>
    <property type="molecule type" value="Genomic_DNA"/>
</dbReference>
<proteinExistence type="predicted"/>
<evidence type="ECO:0000313" key="1">
    <source>
        <dbReference type="EMBL" id="RGP36928.1"/>
    </source>
</evidence>
<name>A0A411Z1J4_9RHOB</name>
<sequence length="117" mass="13031">MKFYPDLAKKVLGSPIACLLLLTRARLSGIKRGEKNPDSVIHEFFASSKLQQALNDASKLSYRSALDVVEDERHDFERARSSPQEALAIAELKKFAIDLKEVAASVYPDIVNQRATV</sequence>
<gene>
    <name evidence="1" type="ORF">D1012_12315</name>
</gene>
<evidence type="ECO:0000313" key="2">
    <source>
        <dbReference type="Proteomes" id="UP000284547"/>
    </source>
</evidence>
<comment type="caution">
    <text evidence="1">The sequence shown here is derived from an EMBL/GenBank/DDBJ whole genome shotgun (WGS) entry which is preliminary data.</text>
</comment>